<dbReference type="GO" id="GO:0031436">
    <property type="term" value="C:BRCA1-BARD1 complex"/>
    <property type="evidence" value="ECO:0007669"/>
    <property type="project" value="TreeGrafter"/>
</dbReference>
<dbReference type="Gene3D" id="3.40.50.10190">
    <property type="entry name" value="BRCT domain"/>
    <property type="match status" value="2"/>
</dbReference>
<dbReference type="SMART" id="SM00248">
    <property type="entry name" value="ANK"/>
    <property type="match status" value="3"/>
</dbReference>
<evidence type="ECO:0000256" key="3">
    <source>
        <dbReference type="ARBA" id="ARBA00022771"/>
    </source>
</evidence>
<evidence type="ECO:0000313" key="11">
    <source>
        <dbReference type="RefSeq" id="XP_033355111.1"/>
    </source>
</evidence>
<dbReference type="SUPFAM" id="SSF57850">
    <property type="entry name" value="RING/U-box"/>
    <property type="match status" value="1"/>
</dbReference>
<keyword evidence="4" id="KW-0862">Zinc</keyword>
<proteinExistence type="predicted"/>
<dbReference type="PANTHER" id="PTHR24171:SF8">
    <property type="entry name" value="BRCA1-ASSOCIATED RING DOMAIN PROTEIN 1"/>
    <property type="match status" value="1"/>
</dbReference>
<evidence type="ECO:0000256" key="7">
    <source>
        <dbReference type="PROSITE-ProRule" id="PRU00175"/>
    </source>
</evidence>
<evidence type="ECO:0000256" key="4">
    <source>
        <dbReference type="ARBA" id="ARBA00022833"/>
    </source>
</evidence>
<evidence type="ECO:0000259" key="9">
    <source>
        <dbReference type="PROSITE" id="PS50172"/>
    </source>
</evidence>
<keyword evidence="5 6" id="KW-0040">ANK repeat</keyword>
<evidence type="ECO:0000256" key="6">
    <source>
        <dbReference type="PROSITE-ProRule" id="PRU00023"/>
    </source>
</evidence>
<dbReference type="CDD" id="cd17720">
    <property type="entry name" value="BRCT_Bard1_rpt2"/>
    <property type="match status" value="1"/>
</dbReference>
<dbReference type="Proteomes" id="UP000504631">
    <property type="component" value="Unplaced"/>
</dbReference>
<dbReference type="GO" id="GO:0008270">
    <property type="term" value="F:zinc ion binding"/>
    <property type="evidence" value="ECO:0007669"/>
    <property type="project" value="UniProtKB-KW"/>
</dbReference>
<dbReference type="InterPro" id="IPR036420">
    <property type="entry name" value="BRCT_dom_sf"/>
</dbReference>
<name>A0A6J3KSN4_9HYME</name>
<dbReference type="InterPro" id="IPR036770">
    <property type="entry name" value="Ankyrin_rpt-contain_sf"/>
</dbReference>
<feature type="repeat" description="ANK" evidence="6">
    <location>
        <begin position="127"/>
        <end position="161"/>
    </location>
</feature>
<keyword evidence="2" id="KW-0677">Repeat</keyword>
<dbReference type="PROSITE" id="PS50088">
    <property type="entry name" value="ANK_REPEAT"/>
    <property type="match status" value="3"/>
</dbReference>
<evidence type="ECO:0000256" key="5">
    <source>
        <dbReference type="ARBA" id="ARBA00023043"/>
    </source>
</evidence>
<dbReference type="GO" id="GO:0070531">
    <property type="term" value="C:BRCA1-A complex"/>
    <property type="evidence" value="ECO:0007669"/>
    <property type="project" value="TreeGrafter"/>
</dbReference>
<sequence length="508" mass="57702">MDTSWKNTRDALKDFANMLKCNKCGNEPINATRYTSCGHFFCKQCVGNDSLCIICKIPVQPIETCSDHVIESLVSHCNNIAEIIQERDLWNAATTSNSIQSPNRVNSTVCNLKYRIPKKNINKQNSKGETQLHTACLKGKIQEDHIKVLLAAGANPNTKDYNGWTPLQEVVSYGYSDICYLLLKCGALPNTPGEGNRTALHEAAKANRLSEAKLLLKYSANKNVYDDYGKRPIDYCEPYSRMWNILKDEDELDNVLETTKDLSHTLNKSLSMTFDMVVIYMSDLQEKNKRYLNEIASKNKIKIVSRFQSSVTHVIVEANSENVVQPSYDVMMALLHGAWLLNTEWIQLGMDISEILKGDLEIFEVSGTPIKGIPKKARENAQKQNPGLFNRCYFYFAWQSKNVYANGIQLTKEALIALVQEGGGTVLKREPNPENIKDQGLFIPFHIANEPTHSLYKCTHYIIYVPEKDEPRIKYNMPHIKTLPLIWLIECIEKFTLIDPLQLGLLKL</sequence>
<dbReference type="SUPFAM" id="SSF52113">
    <property type="entry name" value="BRCT domain"/>
    <property type="match status" value="2"/>
</dbReference>
<reference evidence="11" key="1">
    <citation type="submission" date="2025-08" db="UniProtKB">
        <authorList>
            <consortium name="RefSeq"/>
        </authorList>
    </citation>
    <scope>IDENTIFICATION</scope>
    <source>
        <tissue evidence="11">Muscle</tissue>
    </source>
</reference>
<keyword evidence="10" id="KW-1185">Reference proteome</keyword>
<dbReference type="KEGG" id="bvk:117236359"/>
<dbReference type="PROSITE" id="PS50089">
    <property type="entry name" value="ZF_RING_2"/>
    <property type="match status" value="1"/>
</dbReference>
<dbReference type="InterPro" id="IPR013083">
    <property type="entry name" value="Znf_RING/FYVE/PHD"/>
</dbReference>
<feature type="repeat" description="ANK" evidence="6">
    <location>
        <begin position="162"/>
        <end position="194"/>
    </location>
</feature>
<dbReference type="InterPro" id="IPR017907">
    <property type="entry name" value="Znf_RING_CS"/>
</dbReference>
<dbReference type="SUPFAM" id="SSF48403">
    <property type="entry name" value="Ankyrin repeat"/>
    <property type="match status" value="1"/>
</dbReference>
<dbReference type="InterPro" id="IPR002110">
    <property type="entry name" value="Ankyrin_rpt"/>
</dbReference>
<dbReference type="PROSITE" id="PS50172">
    <property type="entry name" value="BRCT"/>
    <property type="match status" value="1"/>
</dbReference>
<protein>
    <submittedName>
        <fullName evidence="11">BRCA1-associated RING domain protein 1-like isoform X1</fullName>
    </submittedName>
</protein>
<dbReference type="Gene3D" id="3.30.40.10">
    <property type="entry name" value="Zinc/RING finger domain, C3HC4 (zinc finger)"/>
    <property type="match status" value="1"/>
</dbReference>
<evidence type="ECO:0000313" key="10">
    <source>
        <dbReference type="Proteomes" id="UP000504631"/>
    </source>
</evidence>
<feature type="domain" description="BRCT" evidence="9">
    <location>
        <begin position="269"/>
        <end position="346"/>
    </location>
</feature>
<evidence type="ECO:0000256" key="2">
    <source>
        <dbReference type="ARBA" id="ARBA00022737"/>
    </source>
</evidence>
<dbReference type="RefSeq" id="XP_033355111.1">
    <property type="nucleotide sequence ID" value="XM_033499220.1"/>
</dbReference>
<feature type="domain" description="RING-type" evidence="8">
    <location>
        <begin position="21"/>
        <end position="56"/>
    </location>
</feature>
<organism evidence="10 11">
    <name type="scientific">Bombus vosnesenskii</name>
    <dbReference type="NCBI Taxonomy" id="207650"/>
    <lineage>
        <taxon>Eukaryota</taxon>
        <taxon>Metazoa</taxon>
        <taxon>Ecdysozoa</taxon>
        <taxon>Arthropoda</taxon>
        <taxon>Hexapoda</taxon>
        <taxon>Insecta</taxon>
        <taxon>Pterygota</taxon>
        <taxon>Neoptera</taxon>
        <taxon>Endopterygota</taxon>
        <taxon>Hymenoptera</taxon>
        <taxon>Apocrita</taxon>
        <taxon>Aculeata</taxon>
        <taxon>Apoidea</taxon>
        <taxon>Anthophila</taxon>
        <taxon>Apidae</taxon>
        <taxon>Bombus</taxon>
        <taxon>Pyrobombus</taxon>
    </lineage>
</organism>
<dbReference type="PROSITE" id="PS50297">
    <property type="entry name" value="ANK_REP_REGION"/>
    <property type="match status" value="2"/>
</dbReference>
<keyword evidence="3 7" id="KW-0863">Zinc-finger</keyword>
<dbReference type="PROSITE" id="PS00518">
    <property type="entry name" value="ZF_RING_1"/>
    <property type="match status" value="1"/>
</dbReference>
<gene>
    <name evidence="11" type="primary">LOC117236359</name>
</gene>
<dbReference type="GeneID" id="117236359"/>
<feature type="repeat" description="ANK" evidence="6">
    <location>
        <begin position="195"/>
        <end position="227"/>
    </location>
</feature>
<dbReference type="Pfam" id="PF00533">
    <property type="entry name" value="BRCT"/>
    <property type="match status" value="1"/>
</dbReference>
<dbReference type="InterPro" id="IPR001357">
    <property type="entry name" value="BRCT_dom"/>
</dbReference>
<dbReference type="PANTHER" id="PTHR24171">
    <property type="entry name" value="ANKYRIN REPEAT DOMAIN-CONTAINING PROTEIN 39-RELATED"/>
    <property type="match status" value="1"/>
</dbReference>
<dbReference type="Gene3D" id="1.25.40.20">
    <property type="entry name" value="Ankyrin repeat-containing domain"/>
    <property type="match status" value="1"/>
</dbReference>
<dbReference type="InterPro" id="IPR001841">
    <property type="entry name" value="Znf_RING"/>
</dbReference>
<dbReference type="GO" id="GO:0085020">
    <property type="term" value="P:protein K6-linked ubiquitination"/>
    <property type="evidence" value="ECO:0007669"/>
    <property type="project" value="TreeGrafter"/>
</dbReference>
<evidence type="ECO:0000256" key="1">
    <source>
        <dbReference type="ARBA" id="ARBA00022723"/>
    </source>
</evidence>
<dbReference type="AlphaFoldDB" id="A0A6J3KSN4"/>
<keyword evidence="1" id="KW-0479">Metal-binding</keyword>
<dbReference type="Pfam" id="PF00023">
    <property type="entry name" value="Ank"/>
    <property type="match status" value="1"/>
</dbReference>
<dbReference type="GO" id="GO:0004842">
    <property type="term" value="F:ubiquitin-protein transferase activity"/>
    <property type="evidence" value="ECO:0007669"/>
    <property type="project" value="TreeGrafter"/>
</dbReference>
<accession>A0A6J3KSN4</accession>
<dbReference type="Pfam" id="PF12796">
    <property type="entry name" value="Ank_2"/>
    <property type="match status" value="1"/>
</dbReference>
<evidence type="ECO:0000259" key="8">
    <source>
        <dbReference type="PROSITE" id="PS50089"/>
    </source>
</evidence>